<dbReference type="Proteomes" id="UP000217301">
    <property type="component" value="Chromosome"/>
</dbReference>
<evidence type="ECO:0000313" key="4">
    <source>
        <dbReference type="EMBL" id="SQA74682.1"/>
    </source>
</evidence>
<reference evidence="4 7" key="3">
    <citation type="submission" date="2018-06" db="EMBL/GenBank/DDBJ databases">
        <authorList>
            <consortium name="Pathogen Informatics"/>
            <person name="Doyle S."/>
        </authorList>
    </citation>
    <scope>NUCLEOTIDE SEQUENCE [LARGE SCALE GENOMIC DNA]</scope>
    <source>
        <strain evidence="4 7">NCTC11653</strain>
    </source>
</reference>
<keyword evidence="1" id="KW-0732">Signal</keyword>
<dbReference type="RefSeq" id="WP_002680522.1">
    <property type="nucleotide sequence ID" value="NZ_CALGFZ010000083.1"/>
</dbReference>
<protein>
    <recommendedName>
        <fullName evidence="8">Lipoprotein</fullName>
    </recommendedName>
</protein>
<evidence type="ECO:0000313" key="5">
    <source>
        <dbReference type="Proteomes" id="UP000217301"/>
    </source>
</evidence>
<name>A0A2A3N4N7_CAPSP</name>
<dbReference type="AlphaFoldDB" id="A0A2A3N4N7"/>
<dbReference type="EMBL" id="CP022383">
    <property type="protein sequence ID" value="ATA79040.1"/>
    <property type="molecule type" value="Genomic_DNA"/>
</dbReference>
<dbReference type="Proteomes" id="UP000217334">
    <property type="component" value="Chromosome"/>
</dbReference>
<dbReference type="EMBL" id="UAVP01000003">
    <property type="protein sequence ID" value="SQA74682.1"/>
    <property type="molecule type" value="Genomic_DNA"/>
</dbReference>
<reference evidence="5 6" key="2">
    <citation type="submission" date="2017-06" db="EMBL/GenBank/DDBJ databases">
        <title>Capnocytophaga spp. assemblies.</title>
        <authorList>
            <person name="Gulvik C.A."/>
        </authorList>
    </citation>
    <scope>NUCLEOTIDE SEQUENCE [LARGE SCALE GENOMIC DNA]</scope>
    <source>
        <strain evidence="6">H4486</strain>
        <strain evidence="5">KC1668</strain>
    </source>
</reference>
<feature type="chain" id="PRO_5014553807" description="Lipoprotein" evidence="1">
    <location>
        <begin position="24"/>
        <end position="159"/>
    </location>
</feature>
<dbReference type="KEGG" id="cspu:CGC55_12260"/>
<sequence length="159" mass="17367">MKKIITLFAITTTFSSCSFFSNAAKDAANTTEEIANTTATKAGEIMGSTARSFGDGVGEGIDKSGNSMLKISESLSNRGLKLGHHTVSDENGNDNKLSLYFIFEKDFEGSVMVKVLNKQGVEVGRVKQQIKGKKDDAAYFDFVFDSRTNIDPKYNIIIE</sequence>
<dbReference type="EMBL" id="CP022385">
    <property type="protein sequence ID" value="ATA85221.1"/>
    <property type="molecule type" value="Genomic_DNA"/>
</dbReference>
<reference evidence="2" key="1">
    <citation type="journal article" date="2017" name="Genome Announc.">
        <title>Twelve Complete Reference Genomes of Clinical Isolates in the Capnocytophaga Genus.</title>
        <authorList>
            <person name="Villarma A."/>
            <person name="Gulvik C.A."/>
            <person name="Rowe L.A."/>
            <person name="Sheth M."/>
            <person name="Juieng P."/>
            <person name="Nicholson A.C."/>
            <person name="Loparev V.N."/>
            <person name="McQuiston J.R."/>
        </authorList>
    </citation>
    <scope>NUCLEOTIDE SEQUENCE</scope>
    <source>
        <strain evidence="2">H4486</strain>
        <strain evidence="3">KC1668</strain>
    </source>
</reference>
<dbReference type="PROSITE" id="PS51257">
    <property type="entry name" value="PROKAR_LIPOPROTEIN"/>
    <property type="match status" value="1"/>
</dbReference>
<accession>A0A2A3N4N7</accession>
<feature type="signal peptide" evidence="1">
    <location>
        <begin position="1"/>
        <end position="23"/>
    </location>
</feature>
<evidence type="ECO:0000313" key="7">
    <source>
        <dbReference type="Proteomes" id="UP000249902"/>
    </source>
</evidence>
<proteinExistence type="predicted"/>
<dbReference type="Proteomes" id="UP000249902">
    <property type="component" value="Unassembled WGS sequence"/>
</dbReference>
<dbReference type="eggNOG" id="ENOG5032SCX">
    <property type="taxonomic scope" value="Bacteria"/>
</dbReference>
<evidence type="ECO:0000313" key="2">
    <source>
        <dbReference type="EMBL" id="ATA79040.1"/>
    </source>
</evidence>
<evidence type="ECO:0008006" key="8">
    <source>
        <dbReference type="Google" id="ProtNLM"/>
    </source>
</evidence>
<evidence type="ECO:0000313" key="3">
    <source>
        <dbReference type="EMBL" id="ATA85221.1"/>
    </source>
</evidence>
<dbReference type="STRING" id="553177.CAPSP0001_0426"/>
<dbReference type="OrthoDB" id="9179901at2"/>
<keyword evidence="5" id="KW-1185">Reference proteome</keyword>
<gene>
    <name evidence="3" type="ORF">CGC55_12260</name>
    <name evidence="2" type="ORF">CGC59_04790</name>
    <name evidence="4" type="ORF">NCTC11653_00575</name>
</gene>
<organism evidence="2 6">
    <name type="scientific">Capnocytophaga sputigena</name>
    <dbReference type="NCBI Taxonomy" id="1019"/>
    <lineage>
        <taxon>Bacteria</taxon>
        <taxon>Pseudomonadati</taxon>
        <taxon>Bacteroidota</taxon>
        <taxon>Flavobacteriia</taxon>
        <taxon>Flavobacteriales</taxon>
        <taxon>Flavobacteriaceae</taxon>
        <taxon>Capnocytophaga</taxon>
    </lineage>
</organism>
<evidence type="ECO:0000256" key="1">
    <source>
        <dbReference type="SAM" id="SignalP"/>
    </source>
</evidence>
<evidence type="ECO:0000313" key="6">
    <source>
        <dbReference type="Proteomes" id="UP000217334"/>
    </source>
</evidence>